<evidence type="ECO:0000313" key="8">
    <source>
        <dbReference type="EMBL" id="AXK32642.1"/>
    </source>
</evidence>
<feature type="compositionally biased region" description="Basic and acidic residues" evidence="4">
    <location>
        <begin position="69"/>
        <end position="109"/>
    </location>
</feature>
<protein>
    <submittedName>
        <fullName evidence="8">Cell division protein</fullName>
    </submittedName>
</protein>
<name>A0A345XLX6_9ACTN</name>
<dbReference type="InterPro" id="IPR005311">
    <property type="entry name" value="PBP_dimer"/>
</dbReference>
<keyword evidence="8" id="KW-0131">Cell cycle</keyword>
<dbReference type="GO" id="GO:0008658">
    <property type="term" value="F:penicillin binding"/>
    <property type="evidence" value="ECO:0007669"/>
    <property type="project" value="InterPro"/>
</dbReference>
<feature type="region of interest" description="Disordered" evidence="4">
    <location>
        <begin position="327"/>
        <end position="347"/>
    </location>
</feature>
<gene>
    <name evidence="8" type="ORF">DVA86_08285</name>
</gene>
<keyword evidence="5" id="KW-0812">Transmembrane</keyword>
<dbReference type="GO" id="GO:0071555">
    <property type="term" value="P:cell wall organization"/>
    <property type="evidence" value="ECO:0007669"/>
    <property type="project" value="TreeGrafter"/>
</dbReference>
<keyword evidence="9" id="KW-1185">Reference proteome</keyword>
<reference evidence="8 9" key="1">
    <citation type="submission" date="2018-07" db="EMBL/GenBank/DDBJ databases">
        <title>Draft genome of the type strain Streptomyces armeniacus ATCC 15676.</title>
        <authorList>
            <person name="Labana P."/>
            <person name="Gosse J.T."/>
            <person name="Boddy C.N."/>
        </authorList>
    </citation>
    <scope>NUCLEOTIDE SEQUENCE [LARGE SCALE GENOMIC DNA]</scope>
    <source>
        <strain evidence="8 9">ATCC 15676</strain>
    </source>
</reference>
<feature type="domain" description="Penicillin-binding protein dimerisation" evidence="7">
    <location>
        <begin position="167"/>
        <end position="333"/>
    </location>
</feature>
<dbReference type="KEGG" id="sarm:DVA86_08285"/>
<dbReference type="Pfam" id="PF03717">
    <property type="entry name" value="PBP_dimer"/>
    <property type="match status" value="1"/>
</dbReference>
<organism evidence="8 9">
    <name type="scientific">Streptomyces armeniacus</name>
    <dbReference type="NCBI Taxonomy" id="83291"/>
    <lineage>
        <taxon>Bacteria</taxon>
        <taxon>Bacillati</taxon>
        <taxon>Actinomycetota</taxon>
        <taxon>Actinomycetes</taxon>
        <taxon>Kitasatosporales</taxon>
        <taxon>Streptomycetaceae</taxon>
        <taxon>Streptomyces</taxon>
    </lineage>
</organism>
<sequence>MSERPGEGRGSRGEREGRDSRGERDGRPRGARGERPRGERDARGERPRGEPPRDARPDRRVPRPARAGTDARTDRSRTDRSRTDRDARTDRPARASRTDRPARTGERPHGSTALRLARPRPRLRLIGFTITLVVLIFTARLLQVQAVDAGAFADKAAVNRYITVPLAAERGTMTARDGTPLATTVDAYDITADPYLFRPDQAGVPDAPAQAATLLAPILGEETGELAKKLSQRDTRYTVLARKRTPQAWRQIEDLKSALADKAAKGKGTNVLAGVYSEEHAKRVYPNDELGASVLGFVSADGKGGGGLEALLDKKLQGEDGKITYTQSGGRQVPTADVEEQSPVPGSDIELTLDRDIQWAAQRAISEQVEKSKADGGYVVVQDTATGELLSVANAPTFDPNRLREADGASLGNGALQDAFEPGSTSKLMSMAAVLEEGAATPGTHVTVPNRLPRADRSFADDVDHPTWQLTLNGVLAKSSNIGTILATEQLGKTQPQANRVLHSYLRKFGVGRKTGLGFPGETPGLLADPADWSASQQYTIPFGQGLSLNAVQAASIYSTIANGGTRVEPSLVRGTKGPDGRFTAAPEPDKRRVVSEKTAGTLARMLATVVSSDDGTGTAARIPGYQVAGKTGTANRVDPETGRYRGYTSSFAGFAPADKPRVTVYCAVQNPRKGSYFGSDVCGPVFKQVMEFSLKSLQIPPTGEKPRPMPVFFDQNERHGAARENDH</sequence>
<dbReference type="Proteomes" id="UP000254425">
    <property type="component" value="Chromosome"/>
</dbReference>
<evidence type="ECO:0000256" key="2">
    <source>
        <dbReference type="ARBA" id="ARBA00007171"/>
    </source>
</evidence>
<dbReference type="InterPro" id="IPR050515">
    <property type="entry name" value="Beta-lactam/transpept"/>
</dbReference>
<dbReference type="SUPFAM" id="SSF56519">
    <property type="entry name" value="Penicillin binding protein dimerisation domain"/>
    <property type="match status" value="1"/>
</dbReference>
<dbReference type="Gene3D" id="3.30.450.330">
    <property type="match status" value="1"/>
</dbReference>
<evidence type="ECO:0000256" key="4">
    <source>
        <dbReference type="SAM" id="MobiDB-lite"/>
    </source>
</evidence>
<dbReference type="InterPro" id="IPR001460">
    <property type="entry name" value="PCN-bd_Tpept"/>
</dbReference>
<evidence type="ECO:0000256" key="1">
    <source>
        <dbReference type="ARBA" id="ARBA00004370"/>
    </source>
</evidence>
<dbReference type="Gene3D" id="3.40.710.10">
    <property type="entry name" value="DD-peptidase/beta-lactamase superfamily"/>
    <property type="match status" value="1"/>
</dbReference>
<dbReference type="EMBL" id="CP031320">
    <property type="protein sequence ID" value="AXK32642.1"/>
    <property type="molecule type" value="Genomic_DNA"/>
</dbReference>
<dbReference type="InterPro" id="IPR036138">
    <property type="entry name" value="PBP_dimer_sf"/>
</dbReference>
<keyword evidence="3 5" id="KW-0472">Membrane</keyword>
<evidence type="ECO:0000256" key="5">
    <source>
        <dbReference type="SAM" id="Phobius"/>
    </source>
</evidence>
<comment type="subcellular location">
    <subcellularLocation>
        <location evidence="1">Membrane</location>
    </subcellularLocation>
</comment>
<dbReference type="SUPFAM" id="SSF56601">
    <property type="entry name" value="beta-lactamase/transpeptidase-like"/>
    <property type="match status" value="1"/>
</dbReference>
<dbReference type="PANTHER" id="PTHR30627">
    <property type="entry name" value="PEPTIDOGLYCAN D,D-TRANSPEPTIDASE"/>
    <property type="match status" value="1"/>
</dbReference>
<evidence type="ECO:0000259" key="6">
    <source>
        <dbReference type="Pfam" id="PF00905"/>
    </source>
</evidence>
<dbReference type="GO" id="GO:0051301">
    <property type="term" value="P:cell division"/>
    <property type="evidence" value="ECO:0007669"/>
    <property type="project" value="UniProtKB-KW"/>
</dbReference>
<dbReference type="GO" id="GO:0005886">
    <property type="term" value="C:plasma membrane"/>
    <property type="evidence" value="ECO:0007669"/>
    <property type="project" value="TreeGrafter"/>
</dbReference>
<dbReference type="InterPro" id="IPR012338">
    <property type="entry name" value="Beta-lactam/transpept-like"/>
</dbReference>
<feature type="domain" description="Penicillin-binding protein transpeptidase" evidence="6">
    <location>
        <begin position="377"/>
        <end position="692"/>
    </location>
</feature>
<evidence type="ECO:0000259" key="7">
    <source>
        <dbReference type="Pfam" id="PF03717"/>
    </source>
</evidence>
<dbReference type="Gene3D" id="3.90.1310.10">
    <property type="entry name" value="Penicillin-binding protein 2a (Domain 2)"/>
    <property type="match status" value="1"/>
</dbReference>
<keyword evidence="8" id="KW-0132">Cell division</keyword>
<dbReference type="Pfam" id="PF00905">
    <property type="entry name" value="Transpeptidase"/>
    <property type="match status" value="1"/>
</dbReference>
<feature type="compositionally biased region" description="Basic and acidic residues" evidence="4">
    <location>
        <begin position="1"/>
        <end position="61"/>
    </location>
</feature>
<keyword evidence="5" id="KW-1133">Transmembrane helix</keyword>
<dbReference type="PANTHER" id="PTHR30627:SF1">
    <property type="entry name" value="PEPTIDOGLYCAN D,D-TRANSPEPTIDASE FTSI"/>
    <property type="match status" value="1"/>
</dbReference>
<dbReference type="RefSeq" id="WP_208876982.1">
    <property type="nucleotide sequence ID" value="NZ_CP031320.1"/>
</dbReference>
<feature type="transmembrane region" description="Helical" evidence="5">
    <location>
        <begin position="123"/>
        <end position="142"/>
    </location>
</feature>
<evidence type="ECO:0000313" key="9">
    <source>
        <dbReference type="Proteomes" id="UP000254425"/>
    </source>
</evidence>
<feature type="region of interest" description="Disordered" evidence="4">
    <location>
        <begin position="1"/>
        <end position="115"/>
    </location>
</feature>
<comment type="similarity">
    <text evidence="2">Belongs to the transpeptidase family.</text>
</comment>
<proteinExistence type="inferred from homology"/>
<dbReference type="AlphaFoldDB" id="A0A345XLX6"/>
<accession>A0A345XLX6</accession>
<evidence type="ECO:0000256" key="3">
    <source>
        <dbReference type="ARBA" id="ARBA00023136"/>
    </source>
</evidence>